<feature type="compositionally biased region" description="Basic and acidic residues" evidence="1">
    <location>
        <begin position="42"/>
        <end position="51"/>
    </location>
</feature>
<name>A0A943DDL6_STRPA</name>
<proteinExistence type="predicted"/>
<evidence type="ECO:0008006" key="5">
    <source>
        <dbReference type="Google" id="ProtNLM"/>
    </source>
</evidence>
<dbReference type="PROSITE" id="PS51257">
    <property type="entry name" value="PROKAR_LIPOPROTEIN"/>
    <property type="match status" value="1"/>
</dbReference>
<gene>
    <name evidence="3" type="ORF">KHX87_03050</name>
</gene>
<reference evidence="3" key="1">
    <citation type="submission" date="2021-02" db="EMBL/GenBank/DDBJ databases">
        <title>Infant gut strain persistence is associated with maternal origin, phylogeny, and functional potential including surface adhesion and iron acquisition.</title>
        <authorList>
            <person name="Lou Y.C."/>
        </authorList>
    </citation>
    <scope>NUCLEOTIDE SEQUENCE</scope>
    <source>
        <strain evidence="3">L3_098_011G1_dasL3_098_011G1_concoct_7</strain>
    </source>
</reference>
<evidence type="ECO:0000256" key="1">
    <source>
        <dbReference type="SAM" id="MobiDB-lite"/>
    </source>
</evidence>
<feature type="chain" id="PRO_5037532404" description="Lipoprotein" evidence="2">
    <location>
        <begin position="23"/>
        <end position="179"/>
    </location>
</feature>
<feature type="signal peptide" evidence="2">
    <location>
        <begin position="1"/>
        <end position="22"/>
    </location>
</feature>
<feature type="compositionally biased region" description="Acidic residues" evidence="1">
    <location>
        <begin position="24"/>
        <end position="34"/>
    </location>
</feature>
<keyword evidence="2" id="KW-0732">Signal</keyword>
<dbReference type="AlphaFoldDB" id="A0A943DDL6"/>
<protein>
    <recommendedName>
        <fullName evidence="5">Lipoprotein</fullName>
    </recommendedName>
</protein>
<comment type="caution">
    <text evidence="3">The sequence shown here is derived from an EMBL/GenBank/DDBJ whole genome shotgun (WGS) entry which is preliminary data.</text>
</comment>
<evidence type="ECO:0000256" key="2">
    <source>
        <dbReference type="SAM" id="SignalP"/>
    </source>
</evidence>
<dbReference type="EMBL" id="JAGZFP010000004">
    <property type="protein sequence ID" value="MBS5358075.1"/>
    <property type="molecule type" value="Genomic_DNA"/>
</dbReference>
<sequence>MKKVTLATIAALTLLLTGCSQQEENTDQGQEESTEQVTTEPSSEKSQKEKAWELVDKAKAKSKEENQGEEQYRKATGHVSTVRPLLDQFANSYKQWLDSSRMEVYYRSDRVAVLLPVASSELTNDQLHKTADGLLKIKNDVENTYKITDKDFTAPPIYVHDKDEVQLAHEENGTMVYDK</sequence>
<evidence type="ECO:0000313" key="3">
    <source>
        <dbReference type="EMBL" id="MBS5358075.1"/>
    </source>
</evidence>
<accession>A0A943DDL6</accession>
<evidence type="ECO:0000313" key="4">
    <source>
        <dbReference type="Proteomes" id="UP000709219"/>
    </source>
</evidence>
<feature type="region of interest" description="Disordered" evidence="1">
    <location>
        <begin position="20"/>
        <end position="51"/>
    </location>
</feature>
<dbReference type="Proteomes" id="UP000709219">
    <property type="component" value="Unassembled WGS sequence"/>
</dbReference>
<organism evidence="3 4">
    <name type="scientific">Streptococcus parasanguinis</name>
    <dbReference type="NCBI Taxonomy" id="1318"/>
    <lineage>
        <taxon>Bacteria</taxon>
        <taxon>Bacillati</taxon>
        <taxon>Bacillota</taxon>
        <taxon>Bacilli</taxon>
        <taxon>Lactobacillales</taxon>
        <taxon>Streptococcaceae</taxon>
        <taxon>Streptococcus</taxon>
    </lineage>
</organism>